<dbReference type="InterPro" id="IPR001752">
    <property type="entry name" value="Kinesin_motor_dom"/>
</dbReference>
<keyword evidence="4 6" id="KW-0067">ATP-binding</keyword>
<evidence type="ECO:0000256" key="4">
    <source>
        <dbReference type="ARBA" id="ARBA00022840"/>
    </source>
</evidence>
<evidence type="ECO:0000313" key="9">
    <source>
        <dbReference type="EMBL" id="ORX62193.1"/>
    </source>
</evidence>
<dbReference type="GO" id="GO:0007018">
    <property type="term" value="P:microtubule-based movement"/>
    <property type="evidence" value="ECO:0007669"/>
    <property type="project" value="InterPro"/>
</dbReference>
<comment type="caution">
    <text evidence="9">The sequence shown here is derived from an EMBL/GenBank/DDBJ whole genome shotgun (WGS) entry which is preliminary data.</text>
</comment>
<evidence type="ECO:0000256" key="2">
    <source>
        <dbReference type="ARBA" id="ARBA00022490"/>
    </source>
</evidence>
<protein>
    <recommendedName>
        <fullName evidence="7">Kinesin-like protein</fullName>
    </recommendedName>
</protein>
<sequence>MSANEHQQQQNQCIDFIPGTNQLTLANKHSFTFDNVFAPSTDQHTLYETSILPLVHKFLEGYNATVLAYGQTGSGKTYSMGIGLDAQHPDEQGILQRFVKTLFDHLQQHKNDIDKSEIRVSFLELHNEDLVDLLVSSSQTLKKENQPMVVIREDTNGNICWSGVREETVHHPHQLYSLLERGSIARTTAATDMNISSSRSHAIFSIRLDQTKHTNDQPITLSSKFHFVDLAGSERLKRTNAVGNRAKEGISINSGLLALGNVISALGDPTRRSSHVPYRDAKLTRLLQDSLGGNSQTLMLACVSPAWSNHKESLNTLQYANRARNIRNRVTVNEQ</sequence>
<dbReference type="SUPFAM" id="SSF52540">
    <property type="entry name" value="P-loop containing nucleoside triphosphate hydrolases"/>
    <property type="match status" value="1"/>
</dbReference>
<feature type="domain" description="Kinesin motor" evidence="8">
    <location>
        <begin position="1"/>
        <end position="326"/>
    </location>
</feature>
<keyword evidence="10" id="KW-1185">Reference proteome</keyword>
<dbReference type="InterPro" id="IPR027417">
    <property type="entry name" value="P-loop_NTPase"/>
</dbReference>
<feature type="binding site" evidence="6">
    <location>
        <begin position="70"/>
        <end position="77"/>
    </location>
    <ligand>
        <name>ATP</name>
        <dbReference type="ChEBI" id="CHEBI:30616"/>
    </ligand>
</feature>
<keyword evidence="2" id="KW-0963">Cytoplasm</keyword>
<dbReference type="GO" id="GO:0003777">
    <property type="term" value="F:microtubule motor activity"/>
    <property type="evidence" value="ECO:0007669"/>
    <property type="project" value="InterPro"/>
</dbReference>
<dbReference type="GO" id="GO:0005874">
    <property type="term" value="C:microtubule"/>
    <property type="evidence" value="ECO:0007669"/>
    <property type="project" value="UniProtKB-KW"/>
</dbReference>
<feature type="non-terminal residue" evidence="9">
    <location>
        <position position="335"/>
    </location>
</feature>
<keyword evidence="5" id="KW-0175">Coiled coil</keyword>
<dbReference type="PANTHER" id="PTHR47969:SF15">
    <property type="entry name" value="CHROMOSOME-ASSOCIATED KINESIN KIF4A-RELATED"/>
    <property type="match status" value="1"/>
</dbReference>
<dbReference type="EMBL" id="MCGT01000002">
    <property type="protein sequence ID" value="ORX62193.1"/>
    <property type="molecule type" value="Genomic_DNA"/>
</dbReference>
<evidence type="ECO:0000259" key="8">
    <source>
        <dbReference type="PROSITE" id="PS50067"/>
    </source>
</evidence>
<dbReference type="InterPro" id="IPR036961">
    <property type="entry name" value="Kinesin_motor_dom_sf"/>
</dbReference>
<dbReference type="GO" id="GO:0005875">
    <property type="term" value="C:microtubule associated complex"/>
    <property type="evidence" value="ECO:0007669"/>
    <property type="project" value="TreeGrafter"/>
</dbReference>
<dbReference type="SMART" id="SM00129">
    <property type="entry name" value="KISc"/>
    <property type="match status" value="1"/>
</dbReference>
<dbReference type="Gene3D" id="3.40.850.10">
    <property type="entry name" value="Kinesin motor domain"/>
    <property type="match status" value="1"/>
</dbReference>
<dbReference type="AlphaFoldDB" id="A0A1X2GVX8"/>
<dbReference type="PROSITE" id="PS50067">
    <property type="entry name" value="KINESIN_MOTOR_2"/>
    <property type="match status" value="1"/>
</dbReference>
<reference evidence="9 10" key="1">
    <citation type="submission" date="2016-07" db="EMBL/GenBank/DDBJ databases">
        <title>Pervasive Adenine N6-methylation of Active Genes in Fungi.</title>
        <authorList>
            <consortium name="DOE Joint Genome Institute"/>
            <person name="Mondo S.J."/>
            <person name="Dannebaum R.O."/>
            <person name="Kuo R.C."/>
            <person name="Labutti K."/>
            <person name="Haridas S."/>
            <person name="Kuo A."/>
            <person name="Salamov A."/>
            <person name="Ahrendt S.R."/>
            <person name="Lipzen A."/>
            <person name="Sullivan W."/>
            <person name="Andreopoulos W.B."/>
            <person name="Clum A."/>
            <person name="Lindquist E."/>
            <person name="Daum C."/>
            <person name="Ramamoorthy G.K."/>
            <person name="Gryganskyi A."/>
            <person name="Culley D."/>
            <person name="Magnuson J.K."/>
            <person name="James T.Y."/>
            <person name="O'Malley M.A."/>
            <person name="Stajich J.E."/>
            <person name="Spatafora J.W."/>
            <person name="Visel A."/>
            <person name="Grigoriev I.V."/>
        </authorList>
    </citation>
    <scope>NUCLEOTIDE SEQUENCE [LARGE SCALE GENOMIC DNA]</scope>
    <source>
        <strain evidence="9 10">NRRL 3301</strain>
    </source>
</reference>
<comment type="subcellular location">
    <subcellularLocation>
        <location evidence="1">Cytoplasm</location>
    </subcellularLocation>
</comment>
<dbReference type="GO" id="GO:0008017">
    <property type="term" value="F:microtubule binding"/>
    <property type="evidence" value="ECO:0007669"/>
    <property type="project" value="InterPro"/>
</dbReference>
<dbReference type="PRINTS" id="PR00380">
    <property type="entry name" value="KINESINHEAVY"/>
</dbReference>
<evidence type="ECO:0000256" key="5">
    <source>
        <dbReference type="ARBA" id="ARBA00023054"/>
    </source>
</evidence>
<dbReference type="InterPro" id="IPR027640">
    <property type="entry name" value="Kinesin-like_fam"/>
</dbReference>
<dbReference type="GO" id="GO:0007052">
    <property type="term" value="P:mitotic spindle organization"/>
    <property type="evidence" value="ECO:0007669"/>
    <property type="project" value="TreeGrafter"/>
</dbReference>
<organism evidence="9 10">
    <name type="scientific">Hesseltinella vesiculosa</name>
    <dbReference type="NCBI Taxonomy" id="101127"/>
    <lineage>
        <taxon>Eukaryota</taxon>
        <taxon>Fungi</taxon>
        <taxon>Fungi incertae sedis</taxon>
        <taxon>Mucoromycota</taxon>
        <taxon>Mucoromycotina</taxon>
        <taxon>Mucoromycetes</taxon>
        <taxon>Mucorales</taxon>
        <taxon>Cunninghamellaceae</taxon>
        <taxon>Hesseltinella</taxon>
    </lineage>
</organism>
<dbReference type="PANTHER" id="PTHR47969">
    <property type="entry name" value="CHROMOSOME-ASSOCIATED KINESIN KIF4A-RELATED"/>
    <property type="match status" value="1"/>
</dbReference>
<dbReference type="STRING" id="101127.A0A1X2GVX8"/>
<dbReference type="Proteomes" id="UP000242146">
    <property type="component" value="Unassembled WGS sequence"/>
</dbReference>
<proteinExistence type="inferred from homology"/>
<dbReference type="OrthoDB" id="3176171at2759"/>
<evidence type="ECO:0000256" key="6">
    <source>
        <dbReference type="PROSITE-ProRule" id="PRU00283"/>
    </source>
</evidence>
<keyword evidence="3 6" id="KW-0547">Nucleotide-binding</keyword>
<evidence type="ECO:0000256" key="3">
    <source>
        <dbReference type="ARBA" id="ARBA00022741"/>
    </source>
</evidence>
<evidence type="ECO:0000256" key="7">
    <source>
        <dbReference type="RuleBase" id="RU000394"/>
    </source>
</evidence>
<dbReference type="Pfam" id="PF00225">
    <property type="entry name" value="Kinesin"/>
    <property type="match status" value="1"/>
</dbReference>
<comment type="similarity">
    <text evidence="6 7">Belongs to the TRAFAC class myosin-kinesin ATPase superfamily. Kinesin family.</text>
</comment>
<name>A0A1X2GVX8_9FUNG</name>
<gene>
    <name evidence="9" type="ORF">DM01DRAFT_1280143</name>
</gene>
<dbReference type="GO" id="GO:0005524">
    <property type="term" value="F:ATP binding"/>
    <property type="evidence" value="ECO:0007669"/>
    <property type="project" value="UniProtKB-UniRule"/>
</dbReference>
<dbReference type="GO" id="GO:0005737">
    <property type="term" value="C:cytoplasm"/>
    <property type="evidence" value="ECO:0007669"/>
    <property type="project" value="UniProtKB-SubCell"/>
</dbReference>
<keyword evidence="7" id="KW-0493">Microtubule</keyword>
<dbReference type="InterPro" id="IPR019821">
    <property type="entry name" value="Kinesin_motor_CS"/>
</dbReference>
<dbReference type="GO" id="GO:0051231">
    <property type="term" value="P:spindle elongation"/>
    <property type="evidence" value="ECO:0007669"/>
    <property type="project" value="TreeGrafter"/>
</dbReference>
<accession>A0A1X2GVX8</accession>
<dbReference type="PROSITE" id="PS00411">
    <property type="entry name" value="KINESIN_MOTOR_1"/>
    <property type="match status" value="1"/>
</dbReference>
<evidence type="ECO:0000313" key="10">
    <source>
        <dbReference type="Proteomes" id="UP000242146"/>
    </source>
</evidence>
<keyword evidence="6 7" id="KW-0505">Motor protein</keyword>
<evidence type="ECO:0000256" key="1">
    <source>
        <dbReference type="ARBA" id="ARBA00004496"/>
    </source>
</evidence>